<protein>
    <submittedName>
        <fullName evidence="5">DNA-binding MarR family transcriptional regulator</fullName>
    </submittedName>
</protein>
<dbReference type="PROSITE" id="PS50995">
    <property type="entry name" value="HTH_MARR_2"/>
    <property type="match status" value="1"/>
</dbReference>
<dbReference type="InterPro" id="IPR036390">
    <property type="entry name" value="WH_DNA-bd_sf"/>
</dbReference>
<dbReference type="Pfam" id="PF01047">
    <property type="entry name" value="MarR"/>
    <property type="match status" value="1"/>
</dbReference>
<proteinExistence type="predicted"/>
<keyword evidence="3" id="KW-0804">Transcription</keyword>
<dbReference type="SUPFAM" id="SSF46785">
    <property type="entry name" value="Winged helix' DNA-binding domain"/>
    <property type="match status" value="1"/>
</dbReference>
<dbReference type="Proteomes" id="UP000517523">
    <property type="component" value="Unassembled WGS sequence"/>
</dbReference>
<reference evidence="5 6" key="1">
    <citation type="submission" date="2020-08" db="EMBL/GenBank/DDBJ databases">
        <title>Genomic Encyclopedia of Type Strains, Phase III (KMG-III): the genomes of soil and plant-associated and newly described type strains.</title>
        <authorList>
            <person name="Whitman W."/>
        </authorList>
    </citation>
    <scope>NUCLEOTIDE SEQUENCE [LARGE SCALE GENOMIC DNA]</scope>
    <source>
        <strain evidence="5 6">CECT 5831</strain>
    </source>
</reference>
<dbReference type="InterPro" id="IPR000835">
    <property type="entry name" value="HTH_MarR-typ"/>
</dbReference>
<organism evidence="5 6">
    <name type="scientific">Paenibacillus rhizosphaerae</name>
    <dbReference type="NCBI Taxonomy" id="297318"/>
    <lineage>
        <taxon>Bacteria</taxon>
        <taxon>Bacillati</taxon>
        <taxon>Bacillota</taxon>
        <taxon>Bacilli</taxon>
        <taxon>Bacillales</taxon>
        <taxon>Paenibacillaceae</taxon>
        <taxon>Paenibacillus</taxon>
    </lineage>
</organism>
<dbReference type="PANTHER" id="PTHR42756:SF1">
    <property type="entry name" value="TRANSCRIPTIONAL REPRESSOR OF EMRAB OPERON"/>
    <property type="match status" value="1"/>
</dbReference>
<dbReference type="EMBL" id="JACHXJ010000001">
    <property type="protein sequence ID" value="MBB3126460.1"/>
    <property type="molecule type" value="Genomic_DNA"/>
</dbReference>
<dbReference type="PANTHER" id="PTHR42756">
    <property type="entry name" value="TRANSCRIPTIONAL REGULATOR, MARR"/>
    <property type="match status" value="1"/>
</dbReference>
<evidence type="ECO:0000313" key="5">
    <source>
        <dbReference type="EMBL" id="MBB3126460.1"/>
    </source>
</evidence>
<keyword evidence="1" id="KW-0805">Transcription regulation</keyword>
<feature type="domain" description="HTH marR-type" evidence="4">
    <location>
        <begin position="6"/>
        <end position="138"/>
    </location>
</feature>
<evidence type="ECO:0000259" key="4">
    <source>
        <dbReference type="PROSITE" id="PS50995"/>
    </source>
</evidence>
<comment type="caution">
    <text evidence="5">The sequence shown here is derived from an EMBL/GenBank/DDBJ whole genome shotgun (WGS) entry which is preliminary data.</text>
</comment>
<evidence type="ECO:0000256" key="1">
    <source>
        <dbReference type="ARBA" id="ARBA00023015"/>
    </source>
</evidence>
<dbReference type="GO" id="GO:0003700">
    <property type="term" value="F:DNA-binding transcription factor activity"/>
    <property type="evidence" value="ECO:0007669"/>
    <property type="project" value="InterPro"/>
</dbReference>
<evidence type="ECO:0000256" key="3">
    <source>
        <dbReference type="ARBA" id="ARBA00023163"/>
    </source>
</evidence>
<accession>A0A839TL52</accession>
<dbReference type="RefSeq" id="WP_183579671.1">
    <property type="nucleotide sequence ID" value="NZ_JACHXJ010000001.1"/>
</dbReference>
<name>A0A839TL52_9BACL</name>
<dbReference type="Gene3D" id="1.10.10.10">
    <property type="entry name" value="Winged helix-like DNA-binding domain superfamily/Winged helix DNA-binding domain"/>
    <property type="match status" value="1"/>
</dbReference>
<evidence type="ECO:0000313" key="6">
    <source>
        <dbReference type="Proteomes" id="UP000517523"/>
    </source>
</evidence>
<keyword evidence="2 5" id="KW-0238">DNA-binding</keyword>
<dbReference type="AlphaFoldDB" id="A0A839TL52"/>
<sequence>MMKKNAATMFSKIRNAINAMIVSELEQRGIEGIVSSHGDILWALYIQDMQPITALSEKIDRTQPTVTVLVNKLDKLGYVRKVKSKEDSRITLVSLTPKGRELEPVFREVSNRLNETLYGGLSEGEQVQLESLLERILKRF</sequence>
<gene>
    <name evidence="5" type="ORF">FHS19_001114</name>
</gene>
<dbReference type="GO" id="GO:0003677">
    <property type="term" value="F:DNA binding"/>
    <property type="evidence" value="ECO:0007669"/>
    <property type="project" value="UniProtKB-KW"/>
</dbReference>
<dbReference type="PRINTS" id="PR00598">
    <property type="entry name" value="HTHMARR"/>
</dbReference>
<dbReference type="InterPro" id="IPR036388">
    <property type="entry name" value="WH-like_DNA-bd_sf"/>
</dbReference>
<evidence type="ECO:0000256" key="2">
    <source>
        <dbReference type="ARBA" id="ARBA00023125"/>
    </source>
</evidence>
<dbReference type="SMART" id="SM00347">
    <property type="entry name" value="HTH_MARR"/>
    <property type="match status" value="1"/>
</dbReference>